<name>A0ABY6BBE9_9GAMM</name>
<organism evidence="2 3">
    <name type="scientific">Tahibacter amnicola</name>
    <dbReference type="NCBI Taxonomy" id="2976241"/>
    <lineage>
        <taxon>Bacteria</taxon>
        <taxon>Pseudomonadati</taxon>
        <taxon>Pseudomonadota</taxon>
        <taxon>Gammaproteobacteria</taxon>
        <taxon>Lysobacterales</taxon>
        <taxon>Rhodanobacteraceae</taxon>
        <taxon>Tahibacter</taxon>
    </lineage>
</organism>
<gene>
    <name evidence="2" type="ORF">N4264_17160</name>
</gene>
<dbReference type="Proteomes" id="UP001064632">
    <property type="component" value="Chromosome"/>
</dbReference>
<keyword evidence="1" id="KW-0812">Transmembrane</keyword>
<evidence type="ECO:0000313" key="3">
    <source>
        <dbReference type="Proteomes" id="UP001064632"/>
    </source>
</evidence>
<evidence type="ECO:0000313" key="2">
    <source>
        <dbReference type="EMBL" id="UXI66470.1"/>
    </source>
</evidence>
<feature type="transmembrane region" description="Helical" evidence="1">
    <location>
        <begin position="115"/>
        <end position="135"/>
    </location>
</feature>
<protein>
    <submittedName>
        <fullName evidence="2">DUF1003 domain-containing protein</fullName>
    </submittedName>
</protein>
<dbReference type="EMBL" id="CP104694">
    <property type="protein sequence ID" value="UXI66470.1"/>
    <property type="molecule type" value="Genomic_DNA"/>
</dbReference>
<dbReference type="Pfam" id="PF06210">
    <property type="entry name" value="DUF1003"/>
    <property type="match status" value="1"/>
</dbReference>
<keyword evidence="1" id="KW-1133">Transmembrane helix</keyword>
<sequence length="227" mass="25561">MPASPIASETLVHRSHLRMRCVVCGERVMPDQSWPLSSLRPALRLYLHQSHPSYRTSGRICERDLDQLRQAYIRDSVARERHGSSHAGHDIQAGPEHVTFGERLSDRIAAFGGSWTFLASFGGTLVAWICINSLLPAGSVFDPFPFILLNLALSCLAAIQAPIILMSQNRSAARDRERAEHDYRVNLKAELEIRHLHEKIDHVLHLQNDRSRRVERSTAVEAACDES</sequence>
<dbReference type="PANTHER" id="PTHR41386">
    <property type="entry name" value="INTEGRAL MEMBRANE PROTEIN-RELATED"/>
    <property type="match status" value="1"/>
</dbReference>
<keyword evidence="1" id="KW-0472">Membrane</keyword>
<proteinExistence type="predicted"/>
<dbReference type="RefSeq" id="WP_261693454.1">
    <property type="nucleotide sequence ID" value="NZ_CP104694.1"/>
</dbReference>
<feature type="transmembrane region" description="Helical" evidence="1">
    <location>
        <begin position="147"/>
        <end position="166"/>
    </location>
</feature>
<accession>A0ABY6BBE9</accession>
<evidence type="ECO:0000256" key="1">
    <source>
        <dbReference type="SAM" id="Phobius"/>
    </source>
</evidence>
<reference evidence="2" key="1">
    <citation type="submission" date="2022-09" db="EMBL/GenBank/DDBJ databases">
        <title>Tahibacter sp. nov., isolated from a fresh water.</title>
        <authorList>
            <person name="Baek J.H."/>
            <person name="Lee J.K."/>
            <person name="Kim J.M."/>
            <person name="Jeon C.O."/>
        </authorList>
    </citation>
    <scope>NUCLEOTIDE SEQUENCE</scope>
    <source>
        <strain evidence="2">W38</strain>
    </source>
</reference>
<dbReference type="InterPro" id="IPR010406">
    <property type="entry name" value="DUF1003"/>
</dbReference>
<keyword evidence="3" id="KW-1185">Reference proteome</keyword>
<dbReference type="PANTHER" id="PTHR41386:SF1">
    <property type="entry name" value="MEMBRANE PROTEIN"/>
    <property type="match status" value="1"/>
</dbReference>